<dbReference type="EMBL" id="JAAOCD010000004">
    <property type="protein sequence ID" value="NHK98873.1"/>
    <property type="molecule type" value="Genomic_DNA"/>
</dbReference>
<name>A0ABX0HV31_9BURK</name>
<feature type="signal peptide" evidence="1">
    <location>
        <begin position="1"/>
        <end position="25"/>
    </location>
</feature>
<protein>
    <submittedName>
        <fullName evidence="2">DUF885 domain-containing protein</fullName>
    </submittedName>
</protein>
<reference evidence="2 3" key="1">
    <citation type="submission" date="2020-03" db="EMBL/GenBank/DDBJ databases">
        <title>Rubrivivax benzoatilyticus JA2 (sequenced after 10 years sub-culturing).</title>
        <authorList>
            <person name="Gupta D."/>
            <person name="Chintalapati S."/>
            <person name="Chintalapati V.R."/>
        </authorList>
    </citation>
    <scope>NUCLEOTIDE SEQUENCE [LARGE SCALE GENOMIC DNA]</scope>
    <source>
        <strain evidence="2 3">JA2-Mal</strain>
    </source>
</reference>
<dbReference type="InterPro" id="IPR010281">
    <property type="entry name" value="DUF885"/>
</dbReference>
<dbReference type="Proteomes" id="UP000802098">
    <property type="component" value="Unassembled WGS sequence"/>
</dbReference>
<evidence type="ECO:0000313" key="3">
    <source>
        <dbReference type="Proteomes" id="UP000802098"/>
    </source>
</evidence>
<dbReference type="PANTHER" id="PTHR33361">
    <property type="entry name" value="GLR0591 PROTEIN"/>
    <property type="match status" value="1"/>
</dbReference>
<feature type="chain" id="PRO_5047543758" evidence="1">
    <location>
        <begin position="26"/>
        <end position="605"/>
    </location>
</feature>
<sequence length="605" mass="67465">MPLRLLAVAAALTLGSAATTPTALAAPAATTAKATTKADVGATRTLHALFARQWEDSARRYPEWATWRGDHRYDDRLGEVSPEAEQAALAQERRWLAEARAIPRARLSPADRVSLDLFIEQRERHLAEQPFEGWRSLRIAAMGGVQSEFSSLLRMMPMTGRADAAKVLARMAALPRRIDQEIALMRRGLALGWVPAAPVLDRALAQIDAQLPADPAAGPFFEPWRRLPPTLPAAERAALEAQAREAIERDVVPAMRRLREFVAGEYRAKAPADGSLARYPDGARVYEMLVRQRTTTALGADAIHALGLRELAQLRAEMEDVKRSTGFTGDFAAFVKWLNTDPRFFVSGPDELLQRYRAIAKRFDAEMPRLFAELPRGTYGVRGMPEHLGPDAAEFYEGGAADGSRPGWFNANLVGWRQQTTWGMATLVAHEAVPGHHLQGARALELSDLPDFRREGGGYTAYVEGWALYAETLMRELGAYDDPYSLFGHLQWQAFRAARLVVDTGLHARGWSRQQAIDFMVERTGVDRPFVEAEVDRYTSDPGQALGYMVGRLKLDELRARAQARLGPKFDLRRFHNALIDQGELPLSTLETLVDEWIAREARRR</sequence>
<proteinExistence type="predicted"/>
<dbReference type="PANTHER" id="PTHR33361:SF2">
    <property type="entry name" value="DUF885 DOMAIN-CONTAINING PROTEIN"/>
    <property type="match status" value="1"/>
</dbReference>
<organism evidence="2 3">
    <name type="scientific">Rubrivivax benzoatilyticus</name>
    <dbReference type="NCBI Taxonomy" id="316997"/>
    <lineage>
        <taxon>Bacteria</taxon>
        <taxon>Pseudomonadati</taxon>
        <taxon>Pseudomonadota</taxon>
        <taxon>Betaproteobacteria</taxon>
        <taxon>Burkholderiales</taxon>
        <taxon>Sphaerotilaceae</taxon>
        <taxon>Rubrivivax</taxon>
    </lineage>
</organism>
<accession>A0ABX0HV31</accession>
<dbReference type="RefSeq" id="WP_009859003.1">
    <property type="nucleotide sequence ID" value="NZ_JAAOCD010000004.1"/>
</dbReference>
<comment type="caution">
    <text evidence="2">The sequence shown here is derived from an EMBL/GenBank/DDBJ whole genome shotgun (WGS) entry which is preliminary data.</text>
</comment>
<keyword evidence="1" id="KW-0732">Signal</keyword>
<evidence type="ECO:0000313" key="2">
    <source>
        <dbReference type="EMBL" id="NHK98873.1"/>
    </source>
</evidence>
<evidence type="ECO:0000256" key="1">
    <source>
        <dbReference type="SAM" id="SignalP"/>
    </source>
</evidence>
<keyword evidence="3" id="KW-1185">Reference proteome</keyword>
<gene>
    <name evidence="2" type="ORF">G7087_10850</name>
</gene>
<dbReference type="Pfam" id="PF05960">
    <property type="entry name" value="DUF885"/>
    <property type="match status" value="1"/>
</dbReference>